<evidence type="ECO:0000256" key="7">
    <source>
        <dbReference type="ARBA" id="ARBA00037968"/>
    </source>
</evidence>
<feature type="compositionally biased region" description="Polar residues" evidence="8">
    <location>
        <begin position="1"/>
        <end position="16"/>
    </location>
</feature>
<dbReference type="Proteomes" id="UP000827133">
    <property type="component" value="Unassembled WGS sequence"/>
</dbReference>
<organism evidence="11 12">
    <name type="scientific">Fusarium musae</name>
    <dbReference type="NCBI Taxonomy" id="1042133"/>
    <lineage>
        <taxon>Eukaryota</taxon>
        <taxon>Fungi</taxon>
        <taxon>Dikarya</taxon>
        <taxon>Ascomycota</taxon>
        <taxon>Pezizomycotina</taxon>
        <taxon>Sordariomycetes</taxon>
        <taxon>Hypocreomycetidae</taxon>
        <taxon>Hypocreales</taxon>
        <taxon>Nectriaceae</taxon>
        <taxon>Fusarium</taxon>
    </lineage>
</organism>
<proteinExistence type="inferred from homology"/>
<feature type="region of interest" description="Disordered" evidence="8">
    <location>
        <begin position="1"/>
        <end position="40"/>
    </location>
</feature>
<evidence type="ECO:0000313" key="11">
    <source>
        <dbReference type="EMBL" id="KAG9494819.1"/>
    </source>
</evidence>
<dbReference type="InterPro" id="IPR020846">
    <property type="entry name" value="MFS_dom"/>
</dbReference>
<evidence type="ECO:0000256" key="2">
    <source>
        <dbReference type="ARBA" id="ARBA00022448"/>
    </source>
</evidence>
<dbReference type="SUPFAM" id="SSF103473">
    <property type="entry name" value="MFS general substrate transporter"/>
    <property type="match status" value="1"/>
</dbReference>
<dbReference type="GeneID" id="68321814"/>
<reference evidence="11" key="1">
    <citation type="journal article" date="2021" name="Mol. Plant Microbe Interact.">
        <title>Telomere to telomere genome assembly of Fusarium musae F31, causal agent of crown rot disease of banana.</title>
        <authorList>
            <person name="Degradi L."/>
            <person name="Tava V."/>
            <person name="Kunova A."/>
            <person name="Cortesi P."/>
            <person name="Saracchi M."/>
            <person name="Pasquali M."/>
        </authorList>
    </citation>
    <scope>NUCLEOTIDE SEQUENCE</scope>
    <source>
        <strain evidence="11">F31</strain>
    </source>
</reference>
<keyword evidence="6" id="KW-0325">Glycoprotein</keyword>
<keyword evidence="3 9" id="KW-0812">Transmembrane</keyword>
<accession>A0A9P8D3U5</accession>
<dbReference type="KEGG" id="fmu:J7337_013958"/>
<gene>
    <name evidence="11" type="ORF">J7337_013958</name>
</gene>
<dbReference type="FunFam" id="1.20.1250.20:FF:000064">
    <property type="entry name" value="MFS allantoate transporter"/>
    <property type="match status" value="1"/>
</dbReference>
<evidence type="ECO:0000256" key="4">
    <source>
        <dbReference type="ARBA" id="ARBA00022989"/>
    </source>
</evidence>
<feature type="domain" description="Major facilitator superfamily (MFS) profile" evidence="10">
    <location>
        <begin position="78"/>
        <end position="489"/>
    </location>
</feature>
<dbReference type="GO" id="GO:0022857">
    <property type="term" value="F:transmembrane transporter activity"/>
    <property type="evidence" value="ECO:0007669"/>
    <property type="project" value="InterPro"/>
</dbReference>
<feature type="transmembrane region" description="Helical" evidence="9">
    <location>
        <begin position="74"/>
        <end position="91"/>
    </location>
</feature>
<dbReference type="InterPro" id="IPR036259">
    <property type="entry name" value="MFS_trans_sf"/>
</dbReference>
<dbReference type="EMBL" id="JAHBCI010000012">
    <property type="protein sequence ID" value="KAG9494819.1"/>
    <property type="molecule type" value="Genomic_DNA"/>
</dbReference>
<evidence type="ECO:0000256" key="8">
    <source>
        <dbReference type="SAM" id="MobiDB-lite"/>
    </source>
</evidence>
<keyword evidence="12" id="KW-1185">Reference proteome</keyword>
<comment type="caution">
    <text evidence="11">The sequence shown here is derived from an EMBL/GenBank/DDBJ whole genome shotgun (WGS) entry which is preliminary data.</text>
</comment>
<dbReference type="InterPro" id="IPR011701">
    <property type="entry name" value="MFS"/>
</dbReference>
<comment type="similarity">
    <text evidence="7">Belongs to the major facilitator superfamily. Allantoate permease family.</text>
</comment>
<dbReference type="Pfam" id="PF07690">
    <property type="entry name" value="MFS_1"/>
    <property type="match status" value="1"/>
</dbReference>
<evidence type="ECO:0000256" key="6">
    <source>
        <dbReference type="ARBA" id="ARBA00023180"/>
    </source>
</evidence>
<protein>
    <recommendedName>
        <fullName evidence="10">Major facilitator superfamily (MFS) profile domain-containing protein</fullName>
    </recommendedName>
</protein>
<feature type="transmembrane region" description="Helical" evidence="9">
    <location>
        <begin position="367"/>
        <end position="388"/>
    </location>
</feature>
<feature type="transmembrane region" description="Helical" evidence="9">
    <location>
        <begin position="336"/>
        <end position="355"/>
    </location>
</feature>
<feature type="transmembrane region" description="Helical" evidence="9">
    <location>
        <begin position="304"/>
        <end position="324"/>
    </location>
</feature>
<feature type="transmembrane region" description="Helical" evidence="9">
    <location>
        <begin position="234"/>
        <end position="254"/>
    </location>
</feature>
<feature type="transmembrane region" description="Helical" evidence="9">
    <location>
        <begin position="141"/>
        <end position="162"/>
    </location>
</feature>
<dbReference type="Gene3D" id="1.20.1250.20">
    <property type="entry name" value="MFS general substrate transporter like domains"/>
    <property type="match status" value="1"/>
</dbReference>
<feature type="transmembrane region" description="Helical" evidence="9">
    <location>
        <begin position="174"/>
        <end position="194"/>
    </location>
</feature>
<feature type="transmembrane region" description="Helical" evidence="9">
    <location>
        <begin position="430"/>
        <end position="452"/>
    </location>
</feature>
<evidence type="ECO:0000256" key="5">
    <source>
        <dbReference type="ARBA" id="ARBA00023136"/>
    </source>
</evidence>
<dbReference type="PANTHER" id="PTHR43791:SF81">
    <property type="entry name" value="TRANSPORTER, PUTATIVE (AFU_ORTHOLOGUE AFUA_7G01190)-RELATED"/>
    <property type="match status" value="1"/>
</dbReference>
<evidence type="ECO:0000256" key="3">
    <source>
        <dbReference type="ARBA" id="ARBA00022692"/>
    </source>
</evidence>
<keyword evidence="2" id="KW-0813">Transport</keyword>
<feature type="transmembrane region" description="Helical" evidence="9">
    <location>
        <begin position="111"/>
        <end position="129"/>
    </location>
</feature>
<evidence type="ECO:0000256" key="1">
    <source>
        <dbReference type="ARBA" id="ARBA00004141"/>
    </source>
</evidence>
<dbReference type="PROSITE" id="PS50850">
    <property type="entry name" value="MFS"/>
    <property type="match status" value="1"/>
</dbReference>
<evidence type="ECO:0000259" key="10">
    <source>
        <dbReference type="PROSITE" id="PS50850"/>
    </source>
</evidence>
<dbReference type="AlphaFoldDB" id="A0A9P8D3U5"/>
<comment type="subcellular location">
    <subcellularLocation>
        <location evidence="1">Membrane</location>
        <topology evidence="1">Multi-pass membrane protein</topology>
    </subcellularLocation>
</comment>
<sequence>MAEKTSQLAVTETKQSPLPGKLGREETDSESIAAGENSSTDESELFLQQHGFTTEYLNELVLDSEKNKRLVKKVDMVLLPLMAGTYVLQFIDKQALSYSAVFDLLDDTGTTLKQYSWFGSIFYLAYLVAEYPWSFLAQKTLMGKVVAGCIIAWGSIMMITAASSNFAGLAVCRFFLGIFEAPITPVFMMIVGMWYTRQEQPFRAGVFYSCNGIGLMLGGLLSFAIGQIEGFKVWKAIFIICGGITVLFGGLMLWKLPDNILRAKGFSLEEKALLIGRARLAKTGVLNRTIKCAQVWECLMDPQIWLLIIFVLVNEVINGGVSNFGSLIIKGLVDDALLSVVLGIPQGAFQCFWILSGTWLASRYQNMRTVIMAVYNIPTMLGLCLIWKLDRESQKIGLLFGYYMVTAYVTSLVLALQMPSSNLGGYTKRVTGTALVFAAYCAGNVIGPHAFLAREAPIYQTGVIVMLACSVAQVVLAAMLRYLLILRNRKRDHAATESVQAPEDTSADVTDFNVSAPKTTDCGCFN</sequence>
<dbReference type="GO" id="GO:0016020">
    <property type="term" value="C:membrane"/>
    <property type="evidence" value="ECO:0007669"/>
    <property type="project" value="UniProtKB-SubCell"/>
</dbReference>
<name>A0A9P8D3U5_9HYPO</name>
<dbReference type="RefSeq" id="XP_044673819.1">
    <property type="nucleotide sequence ID" value="XM_044831433.1"/>
</dbReference>
<feature type="transmembrane region" description="Helical" evidence="9">
    <location>
        <begin position="458"/>
        <end position="484"/>
    </location>
</feature>
<feature type="transmembrane region" description="Helical" evidence="9">
    <location>
        <begin position="206"/>
        <end position="228"/>
    </location>
</feature>
<evidence type="ECO:0000256" key="9">
    <source>
        <dbReference type="SAM" id="Phobius"/>
    </source>
</evidence>
<dbReference type="PANTHER" id="PTHR43791">
    <property type="entry name" value="PERMEASE-RELATED"/>
    <property type="match status" value="1"/>
</dbReference>
<keyword evidence="4 9" id="KW-1133">Transmembrane helix</keyword>
<evidence type="ECO:0000313" key="12">
    <source>
        <dbReference type="Proteomes" id="UP000827133"/>
    </source>
</evidence>
<feature type="transmembrane region" description="Helical" evidence="9">
    <location>
        <begin position="400"/>
        <end position="418"/>
    </location>
</feature>
<keyword evidence="5 9" id="KW-0472">Membrane</keyword>